<keyword evidence="3" id="KW-1185">Reference proteome</keyword>
<dbReference type="AlphaFoldDB" id="A0A8J7WKV8"/>
<dbReference type="PROSITE" id="PS51186">
    <property type="entry name" value="GNAT"/>
    <property type="match status" value="1"/>
</dbReference>
<dbReference type="InterPro" id="IPR016181">
    <property type="entry name" value="Acyl_CoA_acyltransferase"/>
</dbReference>
<dbReference type="SUPFAM" id="SSF55729">
    <property type="entry name" value="Acyl-CoA N-acyltransferases (Nat)"/>
    <property type="match status" value="1"/>
</dbReference>
<reference evidence="2" key="1">
    <citation type="submission" date="2021-04" db="EMBL/GenBank/DDBJ databases">
        <title>Genome based classification of Actinospica acidithermotolerans sp. nov., an actinobacterium isolated from an Indonesian hot spring.</title>
        <authorList>
            <person name="Kusuma A.B."/>
            <person name="Putra K.E."/>
            <person name="Nafisah S."/>
            <person name="Loh J."/>
            <person name="Nouioui I."/>
            <person name="Goodfellow M."/>
        </authorList>
    </citation>
    <scope>NUCLEOTIDE SEQUENCE</scope>
    <source>
        <strain evidence="2">DSM 45618</strain>
    </source>
</reference>
<dbReference type="RefSeq" id="WP_211468565.1">
    <property type="nucleotide sequence ID" value="NZ_JAGSXH010000044.1"/>
</dbReference>
<dbReference type="PANTHER" id="PTHR43792:SF13">
    <property type="entry name" value="ACETYLTRANSFERASE"/>
    <property type="match status" value="1"/>
</dbReference>
<proteinExistence type="predicted"/>
<evidence type="ECO:0000313" key="2">
    <source>
        <dbReference type="EMBL" id="MBS2964201.1"/>
    </source>
</evidence>
<accession>A0A8J7WKV8</accession>
<feature type="domain" description="N-acetyltransferase" evidence="1">
    <location>
        <begin position="9"/>
        <end position="162"/>
    </location>
</feature>
<dbReference type="PANTHER" id="PTHR43792">
    <property type="entry name" value="GNAT FAMILY, PUTATIVE (AFU_ORTHOLOGUE AFUA_3G00765)-RELATED-RELATED"/>
    <property type="match status" value="1"/>
</dbReference>
<evidence type="ECO:0000259" key="1">
    <source>
        <dbReference type="PROSITE" id="PS51186"/>
    </source>
</evidence>
<protein>
    <submittedName>
        <fullName evidence="2">GNAT family N-acetyltransferase</fullName>
    </submittedName>
</protein>
<sequence length="162" mass="17084">MGNWPARTIDLLPLTRSEATAVAGGEPGHGDRWAVGFPRDEDRAPCARLAQAAQDLGAFGVYRIVPLAHGRTIGTAGFHGPPDASGEVTIGYGMVEPEWGKGYGTEAVAGLIDICRAHGGVTAVNADTDPADIGSQRVLEKNGLRRVRTTAELCYYALRLSV</sequence>
<dbReference type="InterPro" id="IPR051531">
    <property type="entry name" value="N-acetyltransferase"/>
</dbReference>
<comment type="caution">
    <text evidence="2">The sequence shown here is derived from an EMBL/GenBank/DDBJ whole genome shotgun (WGS) entry which is preliminary data.</text>
</comment>
<dbReference type="EMBL" id="JAGSXH010000044">
    <property type="protein sequence ID" value="MBS2964201.1"/>
    <property type="molecule type" value="Genomic_DNA"/>
</dbReference>
<dbReference type="Gene3D" id="3.40.630.30">
    <property type="match status" value="1"/>
</dbReference>
<dbReference type="CDD" id="cd04301">
    <property type="entry name" value="NAT_SF"/>
    <property type="match status" value="1"/>
</dbReference>
<dbReference type="Pfam" id="PF13302">
    <property type="entry name" value="Acetyltransf_3"/>
    <property type="match status" value="1"/>
</dbReference>
<dbReference type="Proteomes" id="UP000677913">
    <property type="component" value="Unassembled WGS sequence"/>
</dbReference>
<gene>
    <name evidence="2" type="ORF">KGA66_14170</name>
</gene>
<name>A0A8J7WKV8_9ACTN</name>
<dbReference type="InterPro" id="IPR000182">
    <property type="entry name" value="GNAT_dom"/>
</dbReference>
<dbReference type="GO" id="GO:0016747">
    <property type="term" value="F:acyltransferase activity, transferring groups other than amino-acyl groups"/>
    <property type="evidence" value="ECO:0007669"/>
    <property type="project" value="InterPro"/>
</dbReference>
<organism evidence="2 3">
    <name type="scientific">Actinocrinis puniceicyclus</name>
    <dbReference type="NCBI Taxonomy" id="977794"/>
    <lineage>
        <taxon>Bacteria</taxon>
        <taxon>Bacillati</taxon>
        <taxon>Actinomycetota</taxon>
        <taxon>Actinomycetes</taxon>
        <taxon>Catenulisporales</taxon>
        <taxon>Actinospicaceae</taxon>
        <taxon>Actinocrinis</taxon>
    </lineage>
</organism>
<evidence type="ECO:0000313" key="3">
    <source>
        <dbReference type="Proteomes" id="UP000677913"/>
    </source>
</evidence>